<feature type="region of interest" description="Disordered" evidence="1">
    <location>
        <begin position="628"/>
        <end position="654"/>
    </location>
</feature>
<sequence>MAPDPHATRPTIALVMIVKDESHIITEAFESVRGFIDTWCIVDTGSTDGTQDLIRDYFAKANIPGTLHEREWVNFAVNRSQSLELARDTADYSFVLDADDLVVGEPDLSVLSADAYMMRIGDGFTYWRAQLFNNSRAWEYRGVLHEYAACAEPCGPIERLEGDYYIDTRRLGARNLVDDKYERDTSVLRAELERDPNDSRTIFYLAQSRFDAGDAIEAYDLYTRRTEMGGWDEEIFYSHLQRARALERMGAGWERVLSTFLEAWNFRPSRIEPLIEIARHYRSTSEWELAYLFASRATDAEFPDGDLLFVAADCYRWQGQDEGAIAAYYTGRYQESFDHCASLLNSVDLPLDQRERVLSNMMFAVPFLTPNTTIPVDIIERLTERFAAPRTDPQVTLTITTCKRRDLFERTMDSFLLNCRDLEAIDRWVCIDDCSSEADRLAMIMRYPFFEFIWKDESSKGHAQSMERLRHEVSSPYWLHLEDDWEFFLPDNYIARAQAILEDDPSIAQVLFNRNYAETVSESGIPGGEVRTTAIGKQPYRLHTYFERDTEDYITFNREVAQGAANNAYWPNFSLRPSMMRADAINDIGAFSSDAPHFELDFAERFTAAGLHSAFFDSLCSFTTGTLTTDKGPSRKPNAYDLNGEPQFGHKRTTQPTTTVRLTSFWASPQDLVTQFERQTMGDGRWNSIQLTDDDDADITVILNHPASTPVDKATSIVIHMEPEAGVRTWGPWANPKSDDFLHVRRHAQFPNVAEWHLGATWAELGGGQLAEPLTKTRDLSTVISNKLNDPGHQLRITFVRHLVANHVAIDVFGRGAIEGVTNHKGELPDRDKRDGLFPYRYTFAAENHSEHNYVTEKLFDAILSECLCFYWGCPNLEQLVNPDAFVRLPLEDPVESQRIIEEAIVSDLWSQRIDAIRAEKKRILNEYQLIPVLERTVRGLNRFNALPIRVINLDRRPDRWTTMSEHLARSTDSQTAAKFERVAGVCGLDLDLTPEIQHLFRNNDFNFRRGIIGCAQTHLALWQAIADGDAGMMLIAEDDIELVNEFRDRFIDALGQLPDTSEFDLAFLGSHRWDYAPDRTDLVPRNCWRPMVWEDFLGGTFSYLVTKAGARKLLDIAERDGIQTAIDWFPMRHGSELRALECTPDLVISPLAWPGRSGDSDIQHDFEVLRPAPPKIHAHHTDAAHSSE</sequence>
<feature type="domain" description="Fucosyltransferase C-terminal" evidence="3">
    <location>
        <begin position="776"/>
        <end position="888"/>
    </location>
</feature>
<reference evidence="5" key="1">
    <citation type="submission" date="2020-05" db="EMBL/GenBank/DDBJ databases">
        <authorList>
            <person name="Chiriac C."/>
            <person name="Salcher M."/>
            <person name="Ghai R."/>
            <person name="Kavagutti S V."/>
        </authorList>
    </citation>
    <scope>NUCLEOTIDE SEQUENCE</scope>
</reference>
<dbReference type="InterPro" id="IPR001173">
    <property type="entry name" value="Glyco_trans_2-like"/>
</dbReference>
<evidence type="ECO:0000259" key="2">
    <source>
        <dbReference type="Pfam" id="PF00535"/>
    </source>
</evidence>
<dbReference type="InterPro" id="IPR002654">
    <property type="entry name" value="Glyco_trans_25"/>
</dbReference>
<dbReference type="PANTHER" id="PTHR43630:SF2">
    <property type="entry name" value="GLYCOSYLTRANSFERASE"/>
    <property type="match status" value="1"/>
</dbReference>
<dbReference type="Gene3D" id="3.90.550.10">
    <property type="entry name" value="Spore Coat Polysaccharide Biosynthesis Protein SpsA, Chain A"/>
    <property type="match status" value="2"/>
</dbReference>
<dbReference type="AlphaFoldDB" id="A0A6J5ZPH9"/>
<dbReference type="SUPFAM" id="SSF53756">
    <property type="entry name" value="UDP-Glycosyltransferase/glycogen phosphorylase"/>
    <property type="match status" value="1"/>
</dbReference>
<dbReference type="PANTHER" id="PTHR43630">
    <property type="entry name" value="POLY-BETA-1,6-N-ACETYL-D-GLUCOSAMINE SYNTHASE"/>
    <property type="match status" value="1"/>
</dbReference>
<dbReference type="CDD" id="cd06532">
    <property type="entry name" value="Glyco_transf_25"/>
    <property type="match status" value="1"/>
</dbReference>
<dbReference type="Gene3D" id="3.40.50.11660">
    <property type="entry name" value="Glycosyl transferase family 10, C-terminal domain"/>
    <property type="match status" value="1"/>
</dbReference>
<dbReference type="Pfam" id="PF01755">
    <property type="entry name" value="Glyco_transf_25"/>
    <property type="match status" value="1"/>
</dbReference>
<dbReference type="InterPro" id="IPR055270">
    <property type="entry name" value="Glyco_tran_10_C"/>
</dbReference>
<gene>
    <name evidence="5" type="ORF">UFOPK3331_01127</name>
</gene>
<evidence type="ECO:0000259" key="3">
    <source>
        <dbReference type="Pfam" id="PF00852"/>
    </source>
</evidence>
<dbReference type="Gene3D" id="1.25.40.10">
    <property type="entry name" value="Tetratricopeptide repeat domain"/>
    <property type="match status" value="1"/>
</dbReference>
<dbReference type="Pfam" id="PF00535">
    <property type="entry name" value="Glycos_transf_2"/>
    <property type="match status" value="1"/>
</dbReference>
<feature type="domain" description="Glycosyl transferase family 25" evidence="4">
    <location>
        <begin position="948"/>
        <end position="1120"/>
    </location>
</feature>
<name>A0A6J5ZPH9_9ZZZZ</name>
<evidence type="ECO:0000313" key="5">
    <source>
        <dbReference type="EMBL" id="CAB4342520.1"/>
    </source>
</evidence>
<protein>
    <submittedName>
        <fullName evidence="5">Unannotated protein</fullName>
    </submittedName>
</protein>
<dbReference type="InterPro" id="IPR029044">
    <property type="entry name" value="Nucleotide-diphossugar_trans"/>
</dbReference>
<dbReference type="Pfam" id="PF00852">
    <property type="entry name" value="Glyco_transf_10"/>
    <property type="match status" value="1"/>
</dbReference>
<dbReference type="InterPro" id="IPR011990">
    <property type="entry name" value="TPR-like_helical_dom_sf"/>
</dbReference>
<evidence type="ECO:0000256" key="1">
    <source>
        <dbReference type="SAM" id="MobiDB-lite"/>
    </source>
</evidence>
<dbReference type="EMBL" id="CAESAL010000037">
    <property type="protein sequence ID" value="CAB4342520.1"/>
    <property type="molecule type" value="Genomic_DNA"/>
</dbReference>
<dbReference type="SUPFAM" id="SSF48452">
    <property type="entry name" value="TPR-like"/>
    <property type="match status" value="1"/>
</dbReference>
<dbReference type="InterPro" id="IPR038577">
    <property type="entry name" value="GT10-like_C_sf"/>
</dbReference>
<dbReference type="SUPFAM" id="SSF53448">
    <property type="entry name" value="Nucleotide-diphospho-sugar transferases"/>
    <property type="match status" value="2"/>
</dbReference>
<proteinExistence type="predicted"/>
<accession>A0A6J5ZPH9</accession>
<feature type="domain" description="Glycosyltransferase 2-like" evidence="2">
    <location>
        <begin position="15"/>
        <end position="102"/>
    </location>
</feature>
<organism evidence="5">
    <name type="scientific">freshwater metagenome</name>
    <dbReference type="NCBI Taxonomy" id="449393"/>
    <lineage>
        <taxon>unclassified sequences</taxon>
        <taxon>metagenomes</taxon>
        <taxon>ecological metagenomes</taxon>
    </lineage>
</organism>
<evidence type="ECO:0000259" key="4">
    <source>
        <dbReference type="Pfam" id="PF01755"/>
    </source>
</evidence>